<dbReference type="PANTHER" id="PTHR43065:SF42">
    <property type="entry name" value="TWO-COMPONENT SENSOR PPRA"/>
    <property type="match status" value="1"/>
</dbReference>
<dbReference type="InterPro" id="IPR033479">
    <property type="entry name" value="dCache_1"/>
</dbReference>
<keyword evidence="4" id="KW-1003">Cell membrane</keyword>
<dbReference type="EMBL" id="FMWG01000001">
    <property type="protein sequence ID" value="SCZ51409.1"/>
    <property type="molecule type" value="Genomic_DNA"/>
</dbReference>
<evidence type="ECO:0000259" key="10">
    <source>
        <dbReference type="PROSITE" id="PS50109"/>
    </source>
</evidence>
<dbReference type="AlphaFoldDB" id="A0A1G5PQS0"/>
<protein>
    <recommendedName>
        <fullName evidence="3">histidine kinase</fullName>
        <ecNumber evidence="3">2.7.13.3</ecNumber>
    </recommendedName>
</protein>
<dbReference type="PANTHER" id="PTHR43065">
    <property type="entry name" value="SENSOR HISTIDINE KINASE"/>
    <property type="match status" value="1"/>
</dbReference>
<dbReference type="Gene3D" id="1.10.287.130">
    <property type="match status" value="1"/>
</dbReference>
<sequence length="657" mass="72962">MAYRFRQDGLRFSLGFILAISLAGLQFIAILFVVTTSYLSSERAILNHANGLMERAGANAVGHTKRFLEPAGEVVDQASRVLNSGLVGTTDRDTMERYFFELLQTESSVAGINYGDEKGNFVYVMKSDGPGPYRTKFITIEEGVRKTDFIWRTEDYEIVARDNDPLDPYDARTRPWYIKASALDTRIWTNPYIFFTSQQPGVTVASPVVFEQEGLQGVVGVDIEISDISNFLSELQVSKSGAAVILHQDGSVLAHPDPDQIKVLNDDGTLSFANIKDIDDPVSRAAFANFEDEAVTNFGLPSNFSFRRNDYLGLFESLEGVGLPWTVAVYAPENDFIGEIKRNRARNIWIAAGISLLTAFVGLTIAEWILRPVRAFAVRTALVSQGEVSAQAPLPRTYRELSKANKTLINEIAQRRDSEEKVQELSRDLAHFSRVNLMGQMASGLAHELSQPLTAITQNVDAAISTAKESGAASEDLMLILKELDEQAHQGGNVVRALRGFVRKDRGRMAVFNFNELLDQAKRLMRHEAESRHVALIYEPAKHPMVKGNRTQIAQVLINLIRNAIEAIATADSEIRQVVVHAETASDVLRVQVKDTGPGVREGVRLFKQFQTSKESGMGLGLSISRSIVENNGGRIWHDKEAKDYTIFCFTIPLETQ</sequence>
<dbReference type="Pfam" id="PF02743">
    <property type="entry name" value="dCache_1"/>
    <property type="match status" value="1"/>
</dbReference>
<evidence type="ECO:0000256" key="1">
    <source>
        <dbReference type="ARBA" id="ARBA00000085"/>
    </source>
</evidence>
<dbReference type="InterPro" id="IPR036097">
    <property type="entry name" value="HisK_dim/P_sf"/>
</dbReference>
<keyword evidence="11" id="KW-0418">Kinase</keyword>
<reference evidence="11 12" key="1">
    <citation type="submission" date="2016-10" db="EMBL/GenBank/DDBJ databases">
        <authorList>
            <person name="de Groot N.N."/>
        </authorList>
    </citation>
    <scope>NUCLEOTIDE SEQUENCE [LARGE SCALE GENOMIC DNA]</scope>
    <source>
        <strain evidence="11 12">U95</strain>
    </source>
</reference>
<dbReference type="SMART" id="SM00387">
    <property type="entry name" value="HATPase_c"/>
    <property type="match status" value="1"/>
</dbReference>
<keyword evidence="11" id="KW-0808">Transferase</keyword>
<organism evidence="11 12">
    <name type="scientific">Epibacterium ulvae</name>
    <dbReference type="NCBI Taxonomy" id="1156985"/>
    <lineage>
        <taxon>Bacteria</taxon>
        <taxon>Pseudomonadati</taxon>
        <taxon>Pseudomonadota</taxon>
        <taxon>Alphaproteobacteria</taxon>
        <taxon>Rhodobacterales</taxon>
        <taxon>Roseobacteraceae</taxon>
        <taxon>Epibacterium</taxon>
    </lineage>
</organism>
<dbReference type="CDD" id="cd00082">
    <property type="entry name" value="HisKA"/>
    <property type="match status" value="1"/>
</dbReference>
<dbReference type="RefSeq" id="WP_090215549.1">
    <property type="nucleotide sequence ID" value="NZ_FMWG01000001.1"/>
</dbReference>
<evidence type="ECO:0000256" key="6">
    <source>
        <dbReference type="ARBA" id="ARBA00022692"/>
    </source>
</evidence>
<evidence type="ECO:0000313" key="12">
    <source>
        <dbReference type="Proteomes" id="UP000198767"/>
    </source>
</evidence>
<evidence type="ECO:0000256" key="3">
    <source>
        <dbReference type="ARBA" id="ARBA00012438"/>
    </source>
</evidence>
<evidence type="ECO:0000256" key="2">
    <source>
        <dbReference type="ARBA" id="ARBA00004651"/>
    </source>
</evidence>
<dbReference type="SUPFAM" id="SSF55874">
    <property type="entry name" value="ATPase domain of HSP90 chaperone/DNA topoisomerase II/histidine kinase"/>
    <property type="match status" value="1"/>
</dbReference>
<dbReference type="InterPro" id="IPR003661">
    <property type="entry name" value="HisK_dim/P_dom"/>
</dbReference>
<feature type="transmembrane region" description="Helical" evidence="9">
    <location>
        <begin position="12"/>
        <end position="34"/>
    </location>
</feature>
<name>A0A1G5PQS0_9RHOB</name>
<dbReference type="EC" id="2.7.13.3" evidence="3"/>
<evidence type="ECO:0000256" key="4">
    <source>
        <dbReference type="ARBA" id="ARBA00022475"/>
    </source>
</evidence>
<dbReference type="SUPFAM" id="SSF47384">
    <property type="entry name" value="Homodimeric domain of signal transducing histidine kinase"/>
    <property type="match status" value="1"/>
</dbReference>
<keyword evidence="8 9" id="KW-0472">Membrane</keyword>
<gene>
    <name evidence="11" type="ORF">SAMN04488118_101474</name>
</gene>
<dbReference type="STRING" id="1156985.SAMN04488118_101474"/>
<dbReference type="PROSITE" id="PS50109">
    <property type="entry name" value="HIS_KIN"/>
    <property type="match status" value="1"/>
</dbReference>
<dbReference type="SUPFAM" id="SSF103190">
    <property type="entry name" value="Sensory domain-like"/>
    <property type="match status" value="1"/>
</dbReference>
<dbReference type="OrthoDB" id="9795133at2"/>
<evidence type="ECO:0000256" key="5">
    <source>
        <dbReference type="ARBA" id="ARBA00022553"/>
    </source>
</evidence>
<comment type="catalytic activity">
    <reaction evidence="1">
        <text>ATP + protein L-histidine = ADP + protein N-phospho-L-histidine.</text>
        <dbReference type="EC" id="2.7.13.3"/>
    </reaction>
</comment>
<dbReference type="InterPro" id="IPR004358">
    <property type="entry name" value="Sig_transdc_His_kin-like_C"/>
</dbReference>
<feature type="domain" description="Histidine kinase" evidence="10">
    <location>
        <begin position="444"/>
        <end position="656"/>
    </location>
</feature>
<dbReference type="InterPro" id="IPR005467">
    <property type="entry name" value="His_kinase_dom"/>
</dbReference>
<dbReference type="InterPro" id="IPR029151">
    <property type="entry name" value="Sensor-like_sf"/>
</dbReference>
<comment type="subcellular location">
    <subcellularLocation>
        <location evidence="2">Cell membrane</location>
        <topology evidence="2">Multi-pass membrane protein</topology>
    </subcellularLocation>
</comment>
<dbReference type="PRINTS" id="PR00344">
    <property type="entry name" value="BCTRLSENSOR"/>
</dbReference>
<keyword evidence="6 9" id="KW-0812">Transmembrane</keyword>
<accession>A0A1G5PQS0</accession>
<keyword evidence="5" id="KW-0597">Phosphoprotein</keyword>
<dbReference type="Proteomes" id="UP000198767">
    <property type="component" value="Unassembled WGS sequence"/>
</dbReference>
<evidence type="ECO:0000256" key="7">
    <source>
        <dbReference type="ARBA" id="ARBA00022989"/>
    </source>
</evidence>
<dbReference type="CDD" id="cd12913">
    <property type="entry name" value="PDC1_MCP_like"/>
    <property type="match status" value="1"/>
</dbReference>
<dbReference type="Gene3D" id="3.30.565.10">
    <property type="entry name" value="Histidine kinase-like ATPase, C-terminal domain"/>
    <property type="match status" value="1"/>
</dbReference>
<dbReference type="GO" id="GO:0005886">
    <property type="term" value="C:plasma membrane"/>
    <property type="evidence" value="ECO:0007669"/>
    <property type="project" value="UniProtKB-SubCell"/>
</dbReference>
<proteinExistence type="predicted"/>
<evidence type="ECO:0000256" key="8">
    <source>
        <dbReference type="ARBA" id="ARBA00023136"/>
    </source>
</evidence>
<dbReference type="SMART" id="SM00388">
    <property type="entry name" value="HisKA"/>
    <property type="match status" value="1"/>
</dbReference>
<keyword evidence="7 9" id="KW-1133">Transmembrane helix</keyword>
<evidence type="ECO:0000256" key="9">
    <source>
        <dbReference type="SAM" id="Phobius"/>
    </source>
</evidence>
<dbReference type="CDD" id="cd12912">
    <property type="entry name" value="PDC2_MCP_like"/>
    <property type="match status" value="1"/>
</dbReference>
<dbReference type="GO" id="GO:0000155">
    <property type="term" value="F:phosphorelay sensor kinase activity"/>
    <property type="evidence" value="ECO:0007669"/>
    <property type="project" value="InterPro"/>
</dbReference>
<dbReference type="Pfam" id="PF02518">
    <property type="entry name" value="HATPase_c"/>
    <property type="match status" value="1"/>
</dbReference>
<evidence type="ECO:0000313" key="11">
    <source>
        <dbReference type="EMBL" id="SCZ51409.1"/>
    </source>
</evidence>
<keyword evidence="12" id="KW-1185">Reference proteome</keyword>
<dbReference type="InterPro" id="IPR003594">
    <property type="entry name" value="HATPase_dom"/>
</dbReference>
<feature type="transmembrane region" description="Helical" evidence="9">
    <location>
        <begin position="348"/>
        <end position="370"/>
    </location>
</feature>
<dbReference type="InterPro" id="IPR036890">
    <property type="entry name" value="HATPase_C_sf"/>
</dbReference>
<dbReference type="Gene3D" id="3.30.450.20">
    <property type="entry name" value="PAS domain"/>
    <property type="match status" value="2"/>
</dbReference>